<dbReference type="Proteomes" id="UP000076770">
    <property type="component" value="Chromosome i"/>
</dbReference>
<dbReference type="AlphaFoldDB" id="A0A157SXJ6"/>
<dbReference type="PATRIC" id="fig|2287.9.peg.176"/>
<evidence type="ECO:0000313" key="2">
    <source>
        <dbReference type="Proteomes" id="UP000076770"/>
    </source>
</evidence>
<evidence type="ECO:0000313" key="1">
    <source>
        <dbReference type="EMBL" id="SAI83718.1"/>
    </source>
</evidence>
<protein>
    <submittedName>
        <fullName evidence="1">Uncharacterized protein</fullName>
    </submittedName>
</protein>
<dbReference type="EMBL" id="LT549890">
    <property type="protein sequence ID" value="SAI83718.1"/>
    <property type="molecule type" value="Genomic_DNA"/>
</dbReference>
<accession>A0A157SXJ6</accession>
<name>A0A157SXJ6_SACSO</name>
<sequence>MKLMWRSVPLYNIVLEKILDKIKKNNNNIRDDDLFKEVRNSTNYEVSYDDFLRALMALEIRGYISVSLIKENVRMITYLGDKE</sequence>
<reference evidence="2" key="1">
    <citation type="submission" date="2016-04" db="EMBL/GenBank/DDBJ databases">
        <authorList>
            <person name="Shah S.A."/>
            <person name="Garrett R.A."/>
        </authorList>
    </citation>
    <scope>NUCLEOTIDE SEQUENCE [LARGE SCALE GENOMIC DNA]</scope>
    <source>
        <strain evidence="2">ATCC 35091 / DSM 1616 / JCM 8930 / NBRC 15331 / P1</strain>
    </source>
</reference>
<proteinExistence type="predicted"/>
<organism evidence="1 2">
    <name type="scientific">Saccharolobus solfataricus</name>
    <name type="common">Sulfolobus solfataricus</name>
    <dbReference type="NCBI Taxonomy" id="2287"/>
    <lineage>
        <taxon>Archaea</taxon>
        <taxon>Thermoproteota</taxon>
        <taxon>Thermoprotei</taxon>
        <taxon>Sulfolobales</taxon>
        <taxon>Sulfolobaceae</taxon>
        <taxon>Saccharolobus</taxon>
    </lineage>
</organism>
<gene>
    <name evidence="1" type="ORF">SSOP1_0164</name>
</gene>